<organism evidence="2 3">
    <name type="scientific">Thalassospira mesophila</name>
    <dbReference type="NCBI Taxonomy" id="1293891"/>
    <lineage>
        <taxon>Bacteria</taxon>
        <taxon>Pseudomonadati</taxon>
        <taxon>Pseudomonadota</taxon>
        <taxon>Alphaproteobacteria</taxon>
        <taxon>Rhodospirillales</taxon>
        <taxon>Thalassospiraceae</taxon>
        <taxon>Thalassospira</taxon>
    </lineage>
</organism>
<keyword evidence="3" id="KW-1185">Reference proteome</keyword>
<dbReference type="RefSeq" id="WP_085583716.1">
    <property type="nucleotide sequence ID" value="NZ_JFKA01000006.1"/>
</dbReference>
<dbReference type="InterPro" id="IPR036388">
    <property type="entry name" value="WH-like_DNA-bd_sf"/>
</dbReference>
<dbReference type="Pfam" id="PF12802">
    <property type="entry name" value="MarR_2"/>
    <property type="match status" value="1"/>
</dbReference>
<reference evidence="2 3" key="1">
    <citation type="submission" date="2014-03" db="EMBL/GenBank/DDBJ databases">
        <title>The draft genome sequence of Thalassospira mesophila JCM 18969.</title>
        <authorList>
            <person name="Lai Q."/>
            <person name="Shao Z."/>
        </authorList>
    </citation>
    <scope>NUCLEOTIDE SEQUENCE [LARGE SCALE GENOMIC DNA]</scope>
    <source>
        <strain evidence="2 3">JCM 18969</strain>
    </source>
</reference>
<dbReference type="STRING" id="1293891.TMES_14275"/>
<dbReference type="PANTHER" id="PTHR33164:SF43">
    <property type="entry name" value="HTH-TYPE TRANSCRIPTIONAL REPRESSOR YETL"/>
    <property type="match status" value="1"/>
</dbReference>
<comment type="caution">
    <text evidence="2">The sequence shown here is derived from an EMBL/GenBank/DDBJ whole genome shotgun (WGS) entry which is preliminary data.</text>
</comment>
<dbReference type="PROSITE" id="PS50995">
    <property type="entry name" value="HTH_MARR_2"/>
    <property type="match status" value="1"/>
</dbReference>
<dbReference type="OrthoDB" id="8906692at2"/>
<dbReference type="EMBL" id="JFKA01000006">
    <property type="protein sequence ID" value="OSQ37385.1"/>
    <property type="molecule type" value="Genomic_DNA"/>
</dbReference>
<dbReference type="PANTHER" id="PTHR33164">
    <property type="entry name" value="TRANSCRIPTIONAL REGULATOR, MARR FAMILY"/>
    <property type="match status" value="1"/>
</dbReference>
<dbReference type="SMART" id="SM00347">
    <property type="entry name" value="HTH_MARR"/>
    <property type="match status" value="1"/>
</dbReference>
<dbReference type="GO" id="GO:0003700">
    <property type="term" value="F:DNA-binding transcription factor activity"/>
    <property type="evidence" value="ECO:0007669"/>
    <property type="project" value="InterPro"/>
</dbReference>
<dbReference type="AlphaFoldDB" id="A0A1Y2KY46"/>
<dbReference type="Proteomes" id="UP000193391">
    <property type="component" value="Unassembled WGS sequence"/>
</dbReference>
<name>A0A1Y2KY46_9PROT</name>
<dbReference type="InterPro" id="IPR000835">
    <property type="entry name" value="HTH_MarR-typ"/>
</dbReference>
<sequence>MTEKFDLHGFLPFLLHHTSEKVSLGFADIYRDRYKMTRSEWRVLATLGQYGAQTATDIGIRTGLHKTKVSRAVHSIETRRWLKRRQDENDRRIHLIELTRQGESAFLSLCQAGIAYNQKVRDFLGDKDFEALTTLLGKLNSM</sequence>
<evidence type="ECO:0000313" key="3">
    <source>
        <dbReference type="Proteomes" id="UP000193391"/>
    </source>
</evidence>
<dbReference type="GO" id="GO:0006950">
    <property type="term" value="P:response to stress"/>
    <property type="evidence" value="ECO:0007669"/>
    <property type="project" value="TreeGrafter"/>
</dbReference>
<gene>
    <name evidence="2" type="ORF">TMES_14275</name>
</gene>
<dbReference type="Gene3D" id="1.10.10.10">
    <property type="entry name" value="Winged helix-like DNA-binding domain superfamily/Winged helix DNA-binding domain"/>
    <property type="match status" value="1"/>
</dbReference>
<feature type="domain" description="HTH marR-type" evidence="1">
    <location>
        <begin position="8"/>
        <end position="141"/>
    </location>
</feature>
<dbReference type="InterPro" id="IPR036390">
    <property type="entry name" value="WH_DNA-bd_sf"/>
</dbReference>
<evidence type="ECO:0000313" key="2">
    <source>
        <dbReference type="EMBL" id="OSQ37385.1"/>
    </source>
</evidence>
<proteinExistence type="predicted"/>
<dbReference type="SUPFAM" id="SSF46785">
    <property type="entry name" value="Winged helix' DNA-binding domain"/>
    <property type="match status" value="1"/>
</dbReference>
<protein>
    <submittedName>
        <fullName evidence="2">MarR family transcriptional regulator</fullName>
    </submittedName>
</protein>
<dbReference type="PRINTS" id="PR00598">
    <property type="entry name" value="HTHMARR"/>
</dbReference>
<accession>A0A1Y2KY46</accession>
<dbReference type="InterPro" id="IPR039422">
    <property type="entry name" value="MarR/SlyA-like"/>
</dbReference>
<evidence type="ECO:0000259" key="1">
    <source>
        <dbReference type="PROSITE" id="PS50995"/>
    </source>
</evidence>